<dbReference type="PROSITE" id="PS51898">
    <property type="entry name" value="TYR_RECOMBINASE"/>
    <property type="match status" value="1"/>
</dbReference>
<dbReference type="Proteomes" id="UP000323567">
    <property type="component" value="Unassembled WGS sequence"/>
</dbReference>
<name>A0A5B3FMQ4_9BACT</name>
<dbReference type="AlphaFoldDB" id="A0A5B3FMQ4"/>
<dbReference type="Pfam" id="PF00589">
    <property type="entry name" value="Phage_integrase"/>
    <property type="match status" value="1"/>
</dbReference>
<evidence type="ECO:0000256" key="4">
    <source>
        <dbReference type="ARBA" id="ARBA00023172"/>
    </source>
</evidence>
<dbReference type="GO" id="GO:0003677">
    <property type="term" value="F:DNA binding"/>
    <property type="evidence" value="ECO:0007669"/>
    <property type="project" value="UniProtKB-KW"/>
</dbReference>
<evidence type="ECO:0000256" key="2">
    <source>
        <dbReference type="ARBA" id="ARBA00022908"/>
    </source>
</evidence>
<organism evidence="6 7">
    <name type="scientific">Alistipes shahii</name>
    <dbReference type="NCBI Taxonomy" id="328814"/>
    <lineage>
        <taxon>Bacteria</taxon>
        <taxon>Pseudomonadati</taxon>
        <taxon>Bacteroidota</taxon>
        <taxon>Bacteroidia</taxon>
        <taxon>Bacteroidales</taxon>
        <taxon>Rikenellaceae</taxon>
        <taxon>Alistipes</taxon>
    </lineage>
</organism>
<dbReference type="PANTHER" id="PTHR30629:SF2">
    <property type="entry name" value="PROPHAGE INTEGRASE INTS-RELATED"/>
    <property type="match status" value="1"/>
</dbReference>
<dbReference type="SUPFAM" id="SSF56349">
    <property type="entry name" value="DNA breaking-rejoining enzymes"/>
    <property type="match status" value="1"/>
</dbReference>
<dbReference type="InterPro" id="IPR053876">
    <property type="entry name" value="Phage_int_M"/>
</dbReference>
<sequence length="309" mass="35555">AFRFWCSKKKGRIISYRDEKIRLEKYVISKIGSRQLDSITPPIIINLMEPIDQAGKGSTVKRLLMRTREIFDMAVNAGYLHSNPLAKITKVFPVPVVSHMPSVDWKELPVVVSQVEKLANDKYRLLFYFSLATLLRPAEVVSIRLKWINEEAITIPAEHMKMRRVHRVPLTPYLINLITDIKNARSNQRSPFLFPAKNKNKPISSQALAKWMHDQDVFRDRLVPHGLRAIGRSWFADNGVPFEVAEACLAHVVGSQVVRAYQRGDYFAPRQKIVLQWHGYIMQCAQCAQVFVMKSDATEPETKKTKKTR</sequence>
<evidence type="ECO:0000313" key="6">
    <source>
        <dbReference type="EMBL" id="KAA2362309.1"/>
    </source>
</evidence>
<dbReference type="GO" id="GO:0015074">
    <property type="term" value="P:DNA integration"/>
    <property type="evidence" value="ECO:0007669"/>
    <property type="project" value="UniProtKB-KW"/>
</dbReference>
<gene>
    <name evidence="6" type="ORF">F2Y13_16465</name>
</gene>
<dbReference type="EMBL" id="VVXK01000086">
    <property type="protein sequence ID" value="KAA2362309.1"/>
    <property type="molecule type" value="Genomic_DNA"/>
</dbReference>
<keyword evidence="2" id="KW-0229">DNA integration</keyword>
<dbReference type="Gene3D" id="1.10.150.130">
    <property type="match status" value="1"/>
</dbReference>
<dbReference type="InterPro" id="IPR002104">
    <property type="entry name" value="Integrase_catalytic"/>
</dbReference>
<keyword evidence="3" id="KW-0238">DNA-binding</keyword>
<feature type="non-terminal residue" evidence="6">
    <location>
        <position position="1"/>
    </location>
</feature>
<evidence type="ECO:0000259" key="5">
    <source>
        <dbReference type="PROSITE" id="PS51898"/>
    </source>
</evidence>
<dbReference type="InterPro" id="IPR010998">
    <property type="entry name" value="Integrase_recombinase_N"/>
</dbReference>
<dbReference type="CDD" id="cd00801">
    <property type="entry name" value="INT_P4_C"/>
    <property type="match status" value="1"/>
</dbReference>
<dbReference type="Pfam" id="PF22022">
    <property type="entry name" value="Phage_int_M"/>
    <property type="match status" value="1"/>
</dbReference>
<protein>
    <submittedName>
        <fullName evidence="6">Tyrosine-type recombinase/integrase</fullName>
    </submittedName>
</protein>
<evidence type="ECO:0000256" key="3">
    <source>
        <dbReference type="ARBA" id="ARBA00023125"/>
    </source>
</evidence>
<dbReference type="GO" id="GO:0006310">
    <property type="term" value="P:DNA recombination"/>
    <property type="evidence" value="ECO:0007669"/>
    <property type="project" value="UniProtKB-KW"/>
</dbReference>
<dbReference type="InterPro" id="IPR011010">
    <property type="entry name" value="DNA_brk_join_enz"/>
</dbReference>
<dbReference type="PANTHER" id="PTHR30629">
    <property type="entry name" value="PROPHAGE INTEGRASE"/>
    <property type="match status" value="1"/>
</dbReference>
<evidence type="ECO:0000313" key="7">
    <source>
        <dbReference type="Proteomes" id="UP000323567"/>
    </source>
</evidence>
<reference evidence="6 7" key="1">
    <citation type="journal article" date="2019" name="Nat. Med.">
        <title>A library of human gut bacterial isolates paired with longitudinal multiomics data enables mechanistic microbiome research.</title>
        <authorList>
            <person name="Poyet M."/>
            <person name="Groussin M."/>
            <person name="Gibbons S.M."/>
            <person name="Avila-Pacheco J."/>
            <person name="Jiang X."/>
            <person name="Kearney S.M."/>
            <person name="Perrotta A.R."/>
            <person name="Berdy B."/>
            <person name="Zhao S."/>
            <person name="Lieberman T.D."/>
            <person name="Swanson P.K."/>
            <person name="Smith M."/>
            <person name="Roesemann S."/>
            <person name="Alexander J.E."/>
            <person name="Rich S.A."/>
            <person name="Livny J."/>
            <person name="Vlamakis H."/>
            <person name="Clish C."/>
            <person name="Bullock K."/>
            <person name="Deik A."/>
            <person name="Scott J."/>
            <person name="Pierce K.A."/>
            <person name="Xavier R.J."/>
            <person name="Alm E.J."/>
        </authorList>
    </citation>
    <scope>NUCLEOTIDE SEQUENCE [LARGE SCALE GENOMIC DNA]</scope>
    <source>
        <strain evidence="6 7">BIOML-A2</strain>
    </source>
</reference>
<feature type="domain" description="Tyr recombinase" evidence="5">
    <location>
        <begin position="103"/>
        <end position="276"/>
    </location>
</feature>
<keyword evidence="4" id="KW-0233">DNA recombination</keyword>
<comment type="similarity">
    <text evidence="1">Belongs to the 'phage' integrase family.</text>
</comment>
<dbReference type="InterPro" id="IPR050808">
    <property type="entry name" value="Phage_Integrase"/>
</dbReference>
<proteinExistence type="inferred from homology"/>
<evidence type="ECO:0000256" key="1">
    <source>
        <dbReference type="ARBA" id="ARBA00008857"/>
    </source>
</evidence>
<dbReference type="InterPro" id="IPR013762">
    <property type="entry name" value="Integrase-like_cat_sf"/>
</dbReference>
<comment type="caution">
    <text evidence="6">The sequence shown here is derived from an EMBL/GenBank/DDBJ whole genome shotgun (WGS) entry which is preliminary data.</text>
</comment>
<accession>A0A5B3FMQ4</accession>
<dbReference type="Gene3D" id="1.10.443.10">
    <property type="entry name" value="Intergrase catalytic core"/>
    <property type="match status" value="1"/>
</dbReference>